<evidence type="ECO:0000256" key="1">
    <source>
        <dbReference type="SAM" id="MobiDB-lite"/>
    </source>
</evidence>
<feature type="compositionally biased region" description="Low complexity" evidence="1">
    <location>
        <begin position="96"/>
        <end position="124"/>
    </location>
</feature>
<comment type="caution">
    <text evidence="4">The sequence shown here is derived from an EMBL/GenBank/DDBJ whole genome shotgun (WGS) entry which is preliminary data.</text>
</comment>
<organism evidence="4 5">
    <name type="scientific">Aphanomyces euteiches</name>
    <dbReference type="NCBI Taxonomy" id="100861"/>
    <lineage>
        <taxon>Eukaryota</taxon>
        <taxon>Sar</taxon>
        <taxon>Stramenopiles</taxon>
        <taxon>Oomycota</taxon>
        <taxon>Saprolegniomycetes</taxon>
        <taxon>Saprolegniales</taxon>
        <taxon>Verrucalvaceae</taxon>
        <taxon>Aphanomyces</taxon>
    </lineage>
</organism>
<dbReference type="VEuPathDB" id="FungiDB:AeMF1_001695"/>
<keyword evidence="2" id="KW-1133">Transmembrane helix</keyword>
<keyword evidence="5" id="KW-1185">Reference proteome</keyword>
<proteinExistence type="predicted"/>
<dbReference type="Proteomes" id="UP000481153">
    <property type="component" value="Unassembled WGS sequence"/>
</dbReference>
<evidence type="ECO:0000313" key="4">
    <source>
        <dbReference type="EMBL" id="KAF0733923.1"/>
    </source>
</evidence>
<name>A0A6G0X231_9STRA</name>
<evidence type="ECO:0000256" key="3">
    <source>
        <dbReference type="SAM" id="SignalP"/>
    </source>
</evidence>
<dbReference type="EMBL" id="VJMJ01000119">
    <property type="protein sequence ID" value="KAF0733923.1"/>
    <property type="molecule type" value="Genomic_DNA"/>
</dbReference>
<sequence>MQSLFFDMAPTLLRLALFTALLASEFSAQLDLSPTTTVATTTLAPTTTATPVLSPTTTTAPVTTTLTPVVTTTTATPSVTTTTSAPTTTSALATVTPTTSLRPSTTSSTSAPTTTLETTTPSPSVADSTASTGKRNVFKGFAGLDDWVWWVIIGGGAFVILVVAVCIVICIKRAKAKAREEALQAMEEQRDADNHARMLADAQKQRRDREAQQLQQLQRGSLGSSTGDSSPPKRPSYYRRPSQGRASYLTSASGRPVLNTSAIDGETPYVSVQSPVGSAAPPSSVADRIEALKTRNSLGDSSYQQARDTTLTGYSMDIDGDYESTIGGSTFISPRTKASMYMEVDAAKRNTVLRQSDASDFELDVDGVPRERVSSHRSIEF</sequence>
<keyword evidence="3" id="KW-0732">Signal</keyword>
<evidence type="ECO:0000256" key="2">
    <source>
        <dbReference type="SAM" id="Phobius"/>
    </source>
</evidence>
<feature type="compositionally biased region" description="Basic and acidic residues" evidence="1">
    <location>
        <begin position="201"/>
        <end position="211"/>
    </location>
</feature>
<protein>
    <submittedName>
        <fullName evidence="4">Uncharacterized protein</fullName>
    </submittedName>
</protein>
<feature type="region of interest" description="Disordered" evidence="1">
    <location>
        <begin position="201"/>
        <end position="251"/>
    </location>
</feature>
<keyword evidence="2" id="KW-0472">Membrane</keyword>
<feature type="chain" id="PRO_5026115837" evidence="3">
    <location>
        <begin position="29"/>
        <end position="381"/>
    </location>
</feature>
<reference evidence="4 5" key="1">
    <citation type="submission" date="2019-07" db="EMBL/GenBank/DDBJ databases">
        <title>Genomics analysis of Aphanomyces spp. identifies a new class of oomycete effector associated with host adaptation.</title>
        <authorList>
            <person name="Gaulin E."/>
        </authorList>
    </citation>
    <scope>NUCLEOTIDE SEQUENCE [LARGE SCALE GENOMIC DNA]</scope>
    <source>
        <strain evidence="4 5">ATCC 201684</strain>
    </source>
</reference>
<accession>A0A6G0X231</accession>
<evidence type="ECO:0000313" key="5">
    <source>
        <dbReference type="Proteomes" id="UP000481153"/>
    </source>
</evidence>
<feature type="region of interest" description="Disordered" evidence="1">
    <location>
        <begin position="96"/>
        <end position="131"/>
    </location>
</feature>
<dbReference type="AlphaFoldDB" id="A0A6G0X231"/>
<keyword evidence="2" id="KW-0812">Transmembrane</keyword>
<gene>
    <name evidence="4" type="ORF">Ae201684_009480</name>
</gene>
<feature type="signal peptide" evidence="3">
    <location>
        <begin position="1"/>
        <end position="28"/>
    </location>
</feature>
<feature type="transmembrane region" description="Helical" evidence="2">
    <location>
        <begin position="147"/>
        <end position="171"/>
    </location>
</feature>
<feature type="compositionally biased region" description="Low complexity" evidence="1">
    <location>
        <begin position="212"/>
        <end position="230"/>
    </location>
</feature>